<evidence type="ECO:0000256" key="1">
    <source>
        <dbReference type="SAM" id="MobiDB-lite"/>
    </source>
</evidence>
<evidence type="ECO:0000313" key="3">
    <source>
        <dbReference type="Proteomes" id="UP000299102"/>
    </source>
</evidence>
<feature type="compositionally biased region" description="Polar residues" evidence="1">
    <location>
        <begin position="70"/>
        <end position="81"/>
    </location>
</feature>
<feature type="region of interest" description="Disordered" evidence="1">
    <location>
        <begin position="48"/>
        <end position="111"/>
    </location>
</feature>
<gene>
    <name evidence="2" type="ORF">EVAR_13720_1</name>
</gene>
<accession>A0A4C1UBC4</accession>
<keyword evidence="3" id="KW-1185">Reference proteome</keyword>
<feature type="compositionally biased region" description="Basic and acidic residues" evidence="1">
    <location>
        <begin position="48"/>
        <end position="58"/>
    </location>
</feature>
<name>A0A4C1UBC4_EUMVA</name>
<evidence type="ECO:0000313" key="2">
    <source>
        <dbReference type="EMBL" id="GBP23763.1"/>
    </source>
</evidence>
<dbReference type="Proteomes" id="UP000299102">
    <property type="component" value="Unassembled WGS sequence"/>
</dbReference>
<sequence>MEKGRRERQKVRVEIFRSERSSQASDRRWNFFGSLKFYIVEFLRSERSGDPPLRHRLPESAVTVEEDDGVSTNTSSGSPADSGNFKIWTPEMWPSPLDPSRLYPRLEDARA</sequence>
<proteinExistence type="predicted"/>
<dbReference type="AlphaFoldDB" id="A0A4C1UBC4"/>
<reference evidence="2 3" key="1">
    <citation type="journal article" date="2019" name="Commun. Biol.">
        <title>The bagworm genome reveals a unique fibroin gene that provides high tensile strength.</title>
        <authorList>
            <person name="Kono N."/>
            <person name="Nakamura H."/>
            <person name="Ohtoshi R."/>
            <person name="Tomita M."/>
            <person name="Numata K."/>
            <person name="Arakawa K."/>
        </authorList>
    </citation>
    <scope>NUCLEOTIDE SEQUENCE [LARGE SCALE GENOMIC DNA]</scope>
</reference>
<comment type="caution">
    <text evidence="2">The sequence shown here is derived from an EMBL/GenBank/DDBJ whole genome shotgun (WGS) entry which is preliminary data.</text>
</comment>
<protein>
    <submittedName>
        <fullName evidence="2">Uncharacterized protein</fullName>
    </submittedName>
</protein>
<organism evidence="2 3">
    <name type="scientific">Eumeta variegata</name>
    <name type="common">Bagworm moth</name>
    <name type="synonym">Eumeta japonica</name>
    <dbReference type="NCBI Taxonomy" id="151549"/>
    <lineage>
        <taxon>Eukaryota</taxon>
        <taxon>Metazoa</taxon>
        <taxon>Ecdysozoa</taxon>
        <taxon>Arthropoda</taxon>
        <taxon>Hexapoda</taxon>
        <taxon>Insecta</taxon>
        <taxon>Pterygota</taxon>
        <taxon>Neoptera</taxon>
        <taxon>Endopterygota</taxon>
        <taxon>Lepidoptera</taxon>
        <taxon>Glossata</taxon>
        <taxon>Ditrysia</taxon>
        <taxon>Tineoidea</taxon>
        <taxon>Psychidae</taxon>
        <taxon>Oiketicinae</taxon>
        <taxon>Eumeta</taxon>
    </lineage>
</organism>
<dbReference type="EMBL" id="BGZK01000153">
    <property type="protein sequence ID" value="GBP23763.1"/>
    <property type="molecule type" value="Genomic_DNA"/>
</dbReference>